<comment type="similarity">
    <text evidence="1 3">Belongs to the short-chain dehydrogenases/reductases (SDR) family.</text>
</comment>
<proteinExistence type="inferred from homology"/>
<dbReference type="SUPFAM" id="SSF51735">
    <property type="entry name" value="NAD(P)-binding Rossmann-fold domains"/>
    <property type="match status" value="1"/>
</dbReference>
<dbReference type="EMBL" id="LARY01000002">
    <property type="protein sequence ID" value="RDX00575.1"/>
    <property type="molecule type" value="Genomic_DNA"/>
</dbReference>
<evidence type="ECO:0000256" key="2">
    <source>
        <dbReference type="ARBA" id="ARBA00023002"/>
    </source>
</evidence>
<dbReference type="GO" id="GO:0016491">
    <property type="term" value="F:oxidoreductase activity"/>
    <property type="evidence" value="ECO:0007669"/>
    <property type="project" value="UniProtKB-KW"/>
</dbReference>
<dbReference type="PRINTS" id="PR00080">
    <property type="entry name" value="SDRFAMILY"/>
</dbReference>
<comment type="caution">
    <text evidence="4">The sequence shown here is derived from an EMBL/GenBank/DDBJ whole genome shotgun (WGS) entry which is preliminary data.</text>
</comment>
<name>A0A3D8TP18_9LIST</name>
<keyword evidence="5" id="KW-1185">Reference proteome</keyword>
<evidence type="ECO:0000313" key="4">
    <source>
        <dbReference type="EMBL" id="RDX00575.1"/>
    </source>
</evidence>
<dbReference type="Pfam" id="PF00106">
    <property type="entry name" value="adh_short"/>
    <property type="match status" value="1"/>
</dbReference>
<evidence type="ECO:0000256" key="1">
    <source>
        <dbReference type="ARBA" id="ARBA00006484"/>
    </source>
</evidence>
<dbReference type="AlphaFoldDB" id="A0A3D8TP18"/>
<dbReference type="PROSITE" id="PS00061">
    <property type="entry name" value="ADH_SHORT"/>
    <property type="match status" value="1"/>
</dbReference>
<gene>
    <name evidence="4" type="ORF">UR08_06135</name>
</gene>
<reference evidence="5" key="1">
    <citation type="submission" date="2015-04" db="EMBL/GenBank/DDBJ databases">
        <authorList>
            <person name="Schardt J."/>
            <person name="Mueller-Herbst S."/>
            <person name="Scherer S."/>
            <person name="Huptas C."/>
        </authorList>
    </citation>
    <scope>NUCLEOTIDE SEQUENCE [LARGE SCALE GENOMIC DNA]</scope>
    <source>
        <strain evidence="5">Kiel-L1</strain>
    </source>
</reference>
<dbReference type="Proteomes" id="UP000257055">
    <property type="component" value="Unassembled WGS sequence"/>
</dbReference>
<dbReference type="PRINTS" id="PR00081">
    <property type="entry name" value="GDHRDH"/>
</dbReference>
<dbReference type="InterPro" id="IPR020904">
    <property type="entry name" value="Sc_DH/Rdtase_CS"/>
</dbReference>
<dbReference type="PIRSF" id="PIRSF000126">
    <property type="entry name" value="11-beta-HSD1"/>
    <property type="match status" value="1"/>
</dbReference>
<evidence type="ECO:0000313" key="5">
    <source>
        <dbReference type="Proteomes" id="UP000257055"/>
    </source>
</evidence>
<sequence length="258" mass="28553">MNRYTLITGASSGIGEAFSAYYASQKENLVLVARSKEKLQKMKAEYQKKFKIDVKILNFDLTQESAPQEIFQAIQGDGLLIDRLINCAGFATSGNVYDTDFSLQHTQIMLNVTSLFDLTKLFLDGMIKRNHGQIINIASSSAYHPIPTMAVYAATKAFVLSFTEALSLECRDKNVQVLAFSPGATDTNFFSASGGVAYGNLRTPEGVVQASVKALKQNKISKIDGFNNYFTSSILPRLLTRNRMANLVYGIMKKQLKQ</sequence>
<dbReference type="InterPro" id="IPR002347">
    <property type="entry name" value="SDR_fam"/>
</dbReference>
<accession>A0A3D8TP18</accession>
<dbReference type="PANTHER" id="PTHR42901">
    <property type="entry name" value="ALCOHOL DEHYDROGENASE"/>
    <property type="match status" value="1"/>
</dbReference>
<dbReference type="InterPro" id="IPR036291">
    <property type="entry name" value="NAD(P)-bd_dom_sf"/>
</dbReference>
<dbReference type="PANTHER" id="PTHR42901:SF1">
    <property type="entry name" value="ALCOHOL DEHYDROGENASE"/>
    <property type="match status" value="1"/>
</dbReference>
<protein>
    <submittedName>
        <fullName evidence="4">Dehydrogenase</fullName>
    </submittedName>
</protein>
<dbReference type="Gene3D" id="3.40.50.720">
    <property type="entry name" value="NAD(P)-binding Rossmann-like Domain"/>
    <property type="match status" value="1"/>
</dbReference>
<evidence type="ECO:0000256" key="3">
    <source>
        <dbReference type="RuleBase" id="RU000363"/>
    </source>
</evidence>
<keyword evidence="2" id="KW-0560">Oxidoreductase</keyword>
<dbReference type="RefSeq" id="WP_115752812.1">
    <property type="nucleotide sequence ID" value="NZ_LARY01000002.1"/>
</dbReference>
<organism evidence="4 5">
    <name type="scientific">Listeria kieliensis</name>
    <dbReference type="NCBI Taxonomy" id="1621700"/>
    <lineage>
        <taxon>Bacteria</taxon>
        <taxon>Bacillati</taxon>
        <taxon>Bacillota</taxon>
        <taxon>Bacilli</taxon>
        <taxon>Bacillales</taxon>
        <taxon>Listeriaceae</taxon>
        <taxon>Listeria</taxon>
    </lineage>
</organism>